<keyword evidence="2" id="KW-1185">Reference proteome</keyword>
<dbReference type="EMBL" id="JADLQN010000001">
    <property type="protein sequence ID" value="MBF6354736.1"/>
    <property type="molecule type" value="Genomic_DNA"/>
</dbReference>
<reference evidence="1 2" key="1">
    <citation type="submission" date="2020-10" db="EMBL/GenBank/DDBJ databases">
        <title>Identification of Nocardia species via Next-generation sequencing and recognition of intraspecies genetic diversity.</title>
        <authorList>
            <person name="Li P."/>
            <person name="Li P."/>
            <person name="Lu B."/>
        </authorList>
    </citation>
    <scope>NUCLEOTIDE SEQUENCE [LARGE SCALE GENOMIC DNA]</scope>
    <source>
        <strain evidence="1 2">BJ06-0143</strain>
    </source>
</reference>
<gene>
    <name evidence="1" type="ORF">IU449_09295</name>
</gene>
<dbReference type="Proteomes" id="UP000707731">
    <property type="component" value="Unassembled WGS sequence"/>
</dbReference>
<name>A0ABS0D8E7_9NOCA</name>
<sequence>MQTSLDRLDLWGSGHRDCAVAPTDLTPDLARFLRAVHAGHGPECTQYLAAAAYLDALRAESAPHT</sequence>
<organism evidence="1 2">
    <name type="scientific">Nocardia higoensis</name>
    <dbReference type="NCBI Taxonomy" id="228599"/>
    <lineage>
        <taxon>Bacteria</taxon>
        <taxon>Bacillati</taxon>
        <taxon>Actinomycetota</taxon>
        <taxon>Actinomycetes</taxon>
        <taxon>Mycobacteriales</taxon>
        <taxon>Nocardiaceae</taxon>
        <taxon>Nocardia</taxon>
    </lineage>
</organism>
<comment type="caution">
    <text evidence="1">The sequence shown here is derived from an EMBL/GenBank/DDBJ whole genome shotgun (WGS) entry which is preliminary data.</text>
</comment>
<proteinExistence type="predicted"/>
<evidence type="ECO:0000313" key="2">
    <source>
        <dbReference type="Proteomes" id="UP000707731"/>
    </source>
</evidence>
<evidence type="ECO:0000313" key="1">
    <source>
        <dbReference type="EMBL" id="MBF6354736.1"/>
    </source>
</evidence>
<accession>A0ABS0D8E7</accession>
<protein>
    <submittedName>
        <fullName evidence="1">Uncharacterized protein</fullName>
    </submittedName>
</protein>